<reference evidence="2 3" key="1">
    <citation type="submission" date="2020-04" db="EMBL/GenBank/DDBJ databases">
        <title>Genome sequencing of novel species.</title>
        <authorList>
            <person name="Heo J."/>
            <person name="Kim S.-J."/>
            <person name="Kim J.-S."/>
            <person name="Hong S.-B."/>
            <person name="Kwon S.-W."/>
        </authorList>
    </citation>
    <scope>NUCLEOTIDE SEQUENCE [LARGE SCALE GENOMIC DNA]</scope>
    <source>
        <strain evidence="2 3">F39-2</strain>
    </source>
</reference>
<proteinExistence type="predicted"/>
<evidence type="ECO:0000313" key="2">
    <source>
        <dbReference type="EMBL" id="QJD95613.1"/>
    </source>
</evidence>
<dbReference type="AlphaFoldDB" id="A0A7L5E465"/>
<keyword evidence="3" id="KW-1185">Reference proteome</keyword>
<gene>
    <name evidence="2" type="ORF">HH214_06875</name>
</gene>
<dbReference type="EMBL" id="CP051682">
    <property type="protein sequence ID" value="QJD95613.1"/>
    <property type="molecule type" value="Genomic_DNA"/>
</dbReference>
<dbReference type="SUPFAM" id="SSF109854">
    <property type="entry name" value="DinB/YfiT-like putative metalloenzymes"/>
    <property type="match status" value="1"/>
</dbReference>
<dbReference type="InterPro" id="IPR034660">
    <property type="entry name" value="DinB/YfiT-like"/>
</dbReference>
<dbReference type="Pfam" id="PF12867">
    <property type="entry name" value="DinB_2"/>
    <property type="match status" value="1"/>
</dbReference>
<protein>
    <submittedName>
        <fullName evidence="2">DinB family protein</fullName>
    </submittedName>
</protein>
<feature type="domain" description="DinB-like" evidence="1">
    <location>
        <begin position="35"/>
        <end position="150"/>
    </location>
</feature>
<organism evidence="2 3">
    <name type="scientific">Mucilaginibacter robiniae</name>
    <dbReference type="NCBI Taxonomy" id="2728022"/>
    <lineage>
        <taxon>Bacteria</taxon>
        <taxon>Pseudomonadati</taxon>
        <taxon>Bacteroidota</taxon>
        <taxon>Sphingobacteriia</taxon>
        <taxon>Sphingobacteriales</taxon>
        <taxon>Sphingobacteriaceae</taxon>
        <taxon>Mucilaginibacter</taxon>
    </lineage>
</organism>
<dbReference type="Gene3D" id="1.20.120.450">
    <property type="entry name" value="dinb family like domain"/>
    <property type="match status" value="1"/>
</dbReference>
<dbReference type="RefSeq" id="WP_169606621.1">
    <property type="nucleotide sequence ID" value="NZ_CP051682.1"/>
</dbReference>
<accession>A0A7L5E465</accession>
<dbReference type="KEGG" id="mrob:HH214_06875"/>
<dbReference type="InterPro" id="IPR024775">
    <property type="entry name" value="DinB-like"/>
</dbReference>
<evidence type="ECO:0000259" key="1">
    <source>
        <dbReference type="Pfam" id="PF12867"/>
    </source>
</evidence>
<sequence length="160" mass="18056">METAQQLQFELSNVFDGQPWYGTNINRLIGQVSWQTAYAKTSNGENSIAQIILHMIGYTEEVISRLQGNPAGVPARGDWPDAGLPGEQNWQELVVELSRANDNLMHAMQALQPSQWEQLINDQRGSEPVTSYKELIRGFIQHQIYHAGQIAILNHIHHVT</sequence>
<dbReference type="Proteomes" id="UP000503278">
    <property type="component" value="Chromosome"/>
</dbReference>
<evidence type="ECO:0000313" key="3">
    <source>
        <dbReference type="Proteomes" id="UP000503278"/>
    </source>
</evidence>
<name>A0A7L5E465_9SPHI</name>